<comment type="similarity">
    <text evidence="7">Belongs to the gmhB family.</text>
</comment>
<dbReference type="RefSeq" id="WP_068170057.1">
    <property type="nucleotide sequence ID" value="NZ_BAQB01000097.1"/>
</dbReference>
<gene>
    <name evidence="8" type="ORF">AA106556_2074</name>
</gene>
<sequence>MTETTVASGYPAAFLDRDGVINVDVGYPHLIETFRFIPGAPEAIKALNDAGYRVVVVSNQSGVARGLFTEEAVRVFNQHIAHSLASFGAKIDAFYFCPYHPEAAVERYRVDHHERKPRPGMIERAASEMTLDLTRSFLIGDRETDILAASAAGIPGYLFKENNLFSFVEGHGLSTPPQHV</sequence>
<reference evidence="8" key="1">
    <citation type="submission" date="2013-04" db="EMBL/GenBank/DDBJ databases">
        <title>The genome sequencing project of 58 acetic acid bacteria.</title>
        <authorList>
            <person name="Okamoto-Kainuma A."/>
            <person name="Ishikawa M."/>
            <person name="Umino S."/>
            <person name="Koizumi Y."/>
            <person name="Shiwa Y."/>
            <person name="Yoshikawa H."/>
            <person name="Matsutani M."/>
            <person name="Matsushita K."/>
        </authorList>
    </citation>
    <scope>NUCLEOTIDE SEQUENCE</scope>
    <source>
        <strain evidence="8">NBRC 106556</strain>
    </source>
</reference>
<dbReference type="Pfam" id="PF13242">
    <property type="entry name" value="Hydrolase_like"/>
    <property type="match status" value="1"/>
</dbReference>
<dbReference type="EC" id="3.1.3.-" evidence="7"/>
<dbReference type="Proteomes" id="UP001062443">
    <property type="component" value="Unassembled WGS sequence"/>
</dbReference>
<evidence type="ECO:0000256" key="3">
    <source>
        <dbReference type="ARBA" id="ARBA00022723"/>
    </source>
</evidence>
<name>A0ABQ0QLN7_9PROT</name>
<dbReference type="InterPro" id="IPR036412">
    <property type="entry name" value="HAD-like_sf"/>
</dbReference>
<dbReference type="InterPro" id="IPR006357">
    <property type="entry name" value="HAD-SF_hydro_IIA"/>
</dbReference>
<evidence type="ECO:0000256" key="7">
    <source>
        <dbReference type="PIRNR" id="PIRNR004682"/>
    </source>
</evidence>
<dbReference type="InterPro" id="IPR023214">
    <property type="entry name" value="HAD_sf"/>
</dbReference>
<evidence type="ECO:0000256" key="5">
    <source>
        <dbReference type="ARBA" id="ARBA00023277"/>
    </source>
</evidence>
<dbReference type="NCBIfam" id="TIGR01656">
    <property type="entry name" value="Histidinol-ppas"/>
    <property type="match status" value="1"/>
</dbReference>
<keyword evidence="5 7" id="KW-0119">Carbohydrate metabolism</keyword>
<dbReference type="Pfam" id="PF13344">
    <property type="entry name" value="Hydrolase_6"/>
    <property type="match status" value="1"/>
</dbReference>
<dbReference type="PANTHER" id="PTHR42891:SF1">
    <property type="entry name" value="D-GLYCERO-BETA-D-MANNO-HEPTOSE-1,7-BISPHOSPHATE 7-PHOSPHATASE"/>
    <property type="match status" value="1"/>
</dbReference>
<dbReference type="CDD" id="cd07503">
    <property type="entry name" value="HAD_HisB-N"/>
    <property type="match status" value="1"/>
</dbReference>
<accession>A0ABQ0QLN7</accession>
<evidence type="ECO:0000256" key="1">
    <source>
        <dbReference type="ARBA" id="ARBA00004496"/>
    </source>
</evidence>
<evidence type="ECO:0000256" key="4">
    <source>
        <dbReference type="ARBA" id="ARBA00022801"/>
    </source>
</evidence>
<dbReference type="InterPro" id="IPR006543">
    <property type="entry name" value="Histidinol-phos"/>
</dbReference>
<evidence type="ECO:0000256" key="6">
    <source>
        <dbReference type="ARBA" id="ARBA00031828"/>
    </source>
</evidence>
<dbReference type="InterPro" id="IPR004446">
    <property type="entry name" value="Heptose_bisP_phosphatase"/>
</dbReference>
<dbReference type="Gene3D" id="3.40.50.1000">
    <property type="entry name" value="HAD superfamily/HAD-like"/>
    <property type="match status" value="1"/>
</dbReference>
<keyword evidence="2 7" id="KW-0963">Cytoplasm</keyword>
<keyword evidence="4 7" id="KW-0378">Hydrolase</keyword>
<evidence type="ECO:0000256" key="2">
    <source>
        <dbReference type="ARBA" id="ARBA00022490"/>
    </source>
</evidence>
<comment type="subcellular location">
    <subcellularLocation>
        <location evidence="1 7">Cytoplasm</location>
    </subcellularLocation>
</comment>
<proteinExistence type="inferred from homology"/>
<dbReference type="NCBIfam" id="TIGR01662">
    <property type="entry name" value="HAD-SF-IIIA"/>
    <property type="match status" value="1"/>
</dbReference>
<comment type="caution">
    <text evidence="8">The sequence shown here is derived from an EMBL/GenBank/DDBJ whole genome shotgun (WGS) entry which is preliminary data.</text>
</comment>
<protein>
    <recommendedName>
        <fullName evidence="6 7">D,D-heptose 1,7-bisphosphate phosphatase</fullName>
        <ecNumber evidence="7">3.1.3.-</ecNumber>
    </recommendedName>
</protein>
<dbReference type="InterPro" id="IPR006549">
    <property type="entry name" value="HAD-SF_hydro_IIIA"/>
</dbReference>
<evidence type="ECO:0000313" key="8">
    <source>
        <dbReference type="EMBL" id="GBR49498.1"/>
    </source>
</evidence>
<dbReference type="SUPFAM" id="SSF56784">
    <property type="entry name" value="HAD-like"/>
    <property type="match status" value="1"/>
</dbReference>
<organism evidence="8 9">
    <name type="scientific">Neokomagataea tanensis NBRC 106556</name>
    <dbReference type="NCBI Taxonomy" id="1223519"/>
    <lineage>
        <taxon>Bacteria</taxon>
        <taxon>Pseudomonadati</taxon>
        <taxon>Pseudomonadota</taxon>
        <taxon>Alphaproteobacteria</taxon>
        <taxon>Acetobacterales</taxon>
        <taxon>Acetobacteraceae</taxon>
        <taxon>Neokomagataea</taxon>
    </lineage>
</organism>
<keyword evidence="3" id="KW-0479">Metal-binding</keyword>
<keyword evidence="9" id="KW-1185">Reference proteome</keyword>
<dbReference type="EMBL" id="BAQB01000097">
    <property type="protein sequence ID" value="GBR49498.1"/>
    <property type="molecule type" value="Genomic_DNA"/>
</dbReference>
<evidence type="ECO:0000313" key="9">
    <source>
        <dbReference type="Proteomes" id="UP001062443"/>
    </source>
</evidence>
<dbReference type="PIRSF" id="PIRSF004682">
    <property type="entry name" value="GmhB"/>
    <property type="match status" value="1"/>
</dbReference>
<dbReference type="PANTHER" id="PTHR42891">
    <property type="entry name" value="D-GLYCERO-BETA-D-MANNO-HEPTOSE-1,7-BISPHOSPHATE 7-PHOSPHATASE"/>
    <property type="match status" value="1"/>
</dbReference>